<evidence type="ECO:0000313" key="2">
    <source>
        <dbReference type="EMBL" id="MTD95624.1"/>
    </source>
</evidence>
<reference evidence="2 3" key="1">
    <citation type="submission" date="2019-11" db="EMBL/GenBank/DDBJ databases">
        <title>Identification of a novel strain.</title>
        <authorList>
            <person name="Xu Q."/>
            <person name="Wang G."/>
        </authorList>
    </citation>
    <scope>NUCLEOTIDE SEQUENCE [LARGE SCALE GENOMIC DNA]</scope>
    <source>
        <strain evidence="3">xq</strain>
    </source>
</reference>
<accession>A0A6I3KKH3</accession>
<dbReference type="GO" id="GO:0005737">
    <property type="term" value="C:cytoplasm"/>
    <property type="evidence" value="ECO:0007669"/>
    <property type="project" value="TreeGrafter"/>
</dbReference>
<dbReference type="GO" id="GO:0031419">
    <property type="term" value="F:cobalamin binding"/>
    <property type="evidence" value="ECO:0007669"/>
    <property type="project" value="InterPro"/>
</dbReference>
<comment type="caution">
    <text evidence="2">The sequence shown here is derived from an EMBL/GenBank/DDBJ whole genome shotgun (WGS) entry which is preliminary data.</text>
</comment>
<feature type="domain" description="Methylmalonyl-CoA mutase alpha/beta chain catalytic" evidence="1">
    <location>
        <begin position="42"/>
        <end position="454"/>
    </location>
</feature>
<dbReference type="GO" id="GO:0019678">
    <property type="term" value="P:propionate metabolic process, methylmalonyl pathway"/>
    <property type="evidence" value="ECO:0007669"/>
    <property type="project" value="TreeGrafter"/>
</dbReference>
<protein>
    <submittedName>
        <fullName evidence="2">Methylmalonyl-CoA mutase</fullName>
    </submittedName>
</protein>
<dbReference type="Gene3D" id="3.40.50.280">
    <property type="entry name" value="Cobalamin-binding domain"/>
    <property type="match status" value="1"/>
</dbReference>
<dbReference type="PANTHER" id="PTHR48101:SF4">
    <property type="entry name" value="METHYLMALONYL-COA MUTASE, MITOCHONDRIAL"/>
    <property type="match status" value="1"/>
</dbReference>
<dbReference type="PANTHER" id="PTHR48101">
    <property type="entry name" value="METHYLMALONYL-COA MUTASE, MITOCHONDRIAL-RELATED"/>
    <property type="match status" value="1"/>
</dbReference>
<dbReference type="Gene3D" id="3.20.20.240">
    <property type="entry name" value="Methylmalonyl-CoA mutase"/>
    <property type="match status" value="1"/>
</dbReference>
<dbReference type="InterPro" id="IPR006099">
    <property type="entry name" value="MeMalonylCoA_mutase_a/b_cat"/>
</dbReference>
<keyword evidence="3" id="KW-1185">Reference proteome</keyword>
<name>A0A6I3KKH3_9HYPH</name>
<dbReference type="InterPro" id="IPR016176">
    <property type="entry name" value="Cbl-dep_enz_cat"/>
</dbReference>
<proteinExistence type="predicted"/>
<dbReference type="EMBL" id="WMBQ01000002">
    <property type="protein sequence ID" value="MTD95624.1"/>
    <property type="molecule type" value="Genomic_DNA"/>
</dbReference>
<dbReference type="AlphaFoldDB" id="A0A6I3KKH3"/>
<sequence length="632" mass="66190">MTDTSAPVELASGFTPATYEKWRQLVDKALKGADFERRLVAKTADGLRIEPLYSRADTLPGAQAAVPGKAPFTRGTHAAAQDLGWQIHQRVVDADPKAANKAILEELEGGANGAVLQIAGPGQYGIKIASADDAAETLPGVLVDYAPIQLLGGVAGLEAARHYLRALAALKREDGGTAVSRLNVDPIGTFARFGATWAPVEQAVADTVKLAAEARKAERPLTTVLVDATVPHEAGASEAQELAFLAASLVAYLRAFEKAGVAPNDAFPQIAFALSVDTDLFLNAAKVRAARKIIARIAEASGASAASTYITAVTSARMMAKRDPWTNMLRTTAACAAGAFGSADAVTVLPFTWALGVPDRFARRVARNTQLVLQEESQLGRVADPIGGSWYVEKLTEELATRAWTIFQDLEAEGGIIAALSSGGLQDDIAKIAEMRAKNIATGRVELTGVSVFPFLGDDGVKITPFPAAAAAPQGTVRALTPHRLGEAFEKLRDAGDAFLAKTGKRKRVFMANLGEIAEHNRRSQWMWNFLATGGIEGLTSDGYKSAAEAAEAFKASGAKIACICSSDEVYALQGEAAAQALKAAGAARVFLAGRPGEAEAALRAAGVDGFLYAGQDAIASLEGLHKSLAQG</sequence>
<evidence type="ECO:0000313" key="3">
    <source>
        <dbReference type="Proteomes" id="UP000440694"/>
    </source>
</evidence>
<gene>
    <name evidence="2" type="ORF">GIW81_14895</name>
</gene>
<dbReference type="Proteomes" id="UP000440694">
    <property type="component" value="Unassembled WGS sequence"/>
</dbReference>
<evidence type="ECO:0000259" key="1">
    <source>
        <dbReference type="Pfam" id="PF01642"/>
    </source>
</evidence>
<dbReference type="SUPFAM" id="SSF51703">
    <property type="entry name" value="Cobalamin (vitamin B12)-dependent enzymes"/>
    <property type="match status" value="1"/>
</dbReference>
<dbReference type="CDD" id="cd03677">
    <property type="entry name" value="MM_CoA_mutase_beta"/>
    <property type="match status" value="1"/>
</dbReference>
<dbReference type="RefSeq" id="WP_154740152.1">
    <property type="nucleotide sequence ID" value="NZ_WMBQ01000002.1"/>
</dbReference>
<dbReference type="Pfam" id="PF01642">
    <property type="entry name" value="MM_CoA_mutase"/>
    <property type="match status" value="1"/>
</dbReference>
<organism evidence="2 3">
    <name type="scientific">Hyphomicrobium album</name>
    <dbReference type="NCBI Taxonomy" id="2665159"/>
    <lineage>
        <taxon>Bacteria</taxon>
        <taxon>Pseudomonadati</taxon>
        <taxon>Pseudomonadota</taxon>
        <taxon>Alphaproteobacteria</taxon>
        <taxon>Hyphomicrobiales</taxon>
        <taxon>Hyphomicrobiaceae</taxon>
        <taxon>Hyphomicrobium</taxon>
    </lineage>
</organism>
<dbReference type="GO" id="GO:0004494">
    <property type="term" value="F:methylmalonyl-CoA mutase activity"/>
    <property type="evidence" value="ECO:0007669"/>
    <property type="project" value="TreeGrafter"/>
</dbReference>